<dbReference type="OrthoDB" id="3243324at2"/>
<dbReference type="Pfam" id="PF13396">
    <property type="entry name" value="PLDc_N"/>
    <property type="match status" value="1"/>
</dbReference>
<keyword evidence="4 6" id="KW-1133">Transmembrane helix</keyword>
<proteinExistence type="predicted"/>
<feature type="transmembrane region" description="Helical" evidence="6">
    <location>
        <begin position="12"/>
        <end position="31"/>
    </location>
</feature>
<dbReference type="AlphaFoldDB" id="A0A7V7RMG1"/>
<evidence type="ECO:0000313" key="8">
    <source>
        <dbReference type="EMBL" id="KAB2333525.1"/>
    </source>
</evidence>
<evidence type="ECO:0000256" key="1">
    <source>
        <dbReference type="ARBA" id="ARBA00004651"/>
    </source>
</evidence>
<dbReference type="EMBL" id="WBOT01000002">
    <property type="protein sequence ID" value="KAB2333525.1"/>
    <property type="molecule type" value="Genomic_DNA"/>
</dbReference>
<comment type="caution">
    <text evidence="8">The sequence shown here is derived from an EMBL/GenBank/DDBJ whole genome shotgun (WGS) entry which is preliminary data.</text>
</comment>
<organism evidence="8 9">
    <name type="scientific">Bacillus mesophilum</name>
    <dbReference type="NCBI Taxonomy" id="1071718"/>
    <lineage>
        <taxon>Bacteria</taxon>
        <taxon>Bacillati</taxon>
        <taxon>Bacillota</taxon>
        <taxon>Bacilli</taxon>
        <taxon>Bacillales</taxon>
        <taxon>Bacillaceae</taxon>
        <taxon>Bacillus</taxon>
    </lineage>
</organism>
<evidence type="ECO:0000256" key="6">
    <source>
        <dbReference type="SAM" id="Phobius"/>
    </source>
</evidence>
<dbReference type="GO" id="GO:0005886">
    <property type="term" value="C:plasma membrane"/>
    <property type="evidence" value="ECO:0007669"/>
    <property type="project" value="UniProtKB-SubCell"/>
</dbReference>
<feature type="transmembrane region" description="Helical" evidence="6">
    <location>
        <begin position="43"/>
        <end position="61"/>
    </location>
</feature>
<evidence type="ECO:0000259" key="7">
    <source>
        <dbReference type="Pfam" id="PF13396"/>
    </source>
</evidence>
<keyword evidence="3 6" id="KW-0812">Transmembrane</keyword>
<reference evidence="8 9" key="1">
    <citation type="journal article" date="2014" name="Arch. Microbiol.">
        <title>Bacillus mesophilum sp. nov., strain IITR-54T, a novel 4-chlorobiphenyl dechlorinating bacterium.</title>
        <authorList>
            <person name="Manickam N."/>
            <person name="Singh N.K."/>
            <person name="Bajaj A."/>
            <person name="Kumar R.M."/>
            <person name="Kaur G."/>
            <person name="Kaur N."/>
            <person name="Bala M."/>
            <person name="Kumar A."/>
            <person name="Mayilraj S."/>
        </authorList>
    </citation>
    <scope>NUCLEOTIDE SEQUENCE [LARGE SCALE GENOMIC DNA]</scope>
    <source>
        <strain evidence="8 9">IITR-54</strain>
    </source>
</reference>
<sequence>MEVLNEINWELLLPFFILQGILLILALIDIFRNKQLNGPKWMWILIVLVGNILGSILYFVIGRRQNR</sequence>
<gene>
    <name evidence="8" type="ORF">F7732_05375</name>
</gene>
<evidence type="ECO:0000256" key="4">
    <source>
        <dbReference type="ARBA" id="ARBA00022989"/>
    </source>
</evidence>
<protein>
    <submittedName>
        <fullName evidence="8">PLDc_N domain-containing protein</fullName>
    </submittedName>
</protein>
<keyword evidence="5 6" id="KW-0472">Membrane</keyword>
<name>A0A7V7RMG1_9BACI</name>
<evidence type="ECO:0000313" key="9">
    <source>
        <dbReference type="Proteomes" id="UP000441354"/>
    </source>
</evidence>
<evidence type="ECO:0000256" key="2">
    <source>
        <dbReference type="ARBA" id="ARBA00022475"/>
    </source>
</evidence>
<comment type="subcellular location">
    <subcellularLocation>
        <location evidence="1">Cell membrane</location>
        <topology evidence="1">Multi-pass membrane protein</topology>
    </subcellularLocation>
</comment>
<keyword evidence="2" id="KW-1003">Cell membrane</keyword>
<evidence type="ECO:0000256" key="3">
    <source>
        <dbReference type="ARBA" id="ARBA00022692"/>
    </source>
</evidence>
<dbReference type="RefSeq" id="WP_151572827.1">
    <property type="nucleotide sequence ID" value="NZ_WBOT01000002.1"/>
</dbReference>
<dbReference type="InterPro" id="IPR027379">
    <property type="entry name" value="CLS_N"/>
</dbReference>
<accession>A0A7V7RMG1</accession>
<keyword evidence="9" id="KW-1185">Reference proteome</keyword>
<evidence type="ECO:0000256" key="5">
    <source>
        <dbReference type="ARBA" id="ARBA00023136"/>
    </source>
</evidence>
<dbReference type="Proteomes" id="UP000441354">
    <property type="component" value="Unassembled WGS sequence"/>
</dbReference>
<feature type="domain" description="Cardiolipin synthase N-terminal" evidence="7">
    <location>
        <begin position="21"/>
        <end position="63"/>
    </location>
</feature>